<dbReference type="Gene3D" id="1.10.443.10">
    <property type="entry name" value="Intergrase catalytic core"/>
    <property type="match status" value="1"/>
</dbReference>
<dbReference type="AlphaFoldDB" id="A0A8H3LY83"/>
<evidence type="ECO:0000313" key="2">
    <source>
        <dbReference type="EMBL" id="GES93419.1"/>
    </source>
</evidence>
<evidence type="ECO:0000256" key="1">
    <source>
        <dbReference type="ARBA" id="ARBA00023172"/>
    </source>
</evidence>
<dbReference type="PANTHER" id="PTHR21446">
    <property type="entry name" value="DUF3504 DOMAIN-CONTAINING PROTEIN"/>
    <property type="match status" value="1"/>
</dbReference>
<comment type="caution">
    <text evidence="2">The sequence shown here is derived from an EMBL/GenBank/DDBJ whole genome shotgun (WGS) entry which is preliminary data.</text>
</comment>
<name>A0A8H3LY83_9GLOM</name>
<dbReference type="InterPro" id="IPR011010">
    <property type="entry name" value="DNA_brk_join_enz"/>
</dbReference>
<dbReference type="GO" id="GO:0003677">
    <property type="term" value="F:DNA binding"/>
    <property type="evidence" value="ECO:0007669"/>
    <property type="project" value="InterPro"/>
</dbReference>
<dbReference type="InterPro" id="IPR013762">
    <property type="entry name" value="Integrase-like_cat_sf"/>
</dbReference>
<evidence type="ECO:0008006" key="4">
    <source>
        <dbReference type="Google" id="ProtNLM"/>
    </source>
</evidence>
<dbReference type="PANTHER" id="PTHR21446:SF12">
    <property type="entry name" value="POTASSIUM CHANNEL TETRAMERIZATION DOMAIN CONTAINING 1"/>
    <property type="match status" value="1"/>
</dbReference>
<gene>
    <name evidence="2" type="ORF">RCL2_002016500</name>
</gene>
<dbReference type="SUPFAM" id="SSF56349">
    <property type="entry name" value="DNA breaking-rejoining enzymes"/>
    <property type="match status" value="1"/>
</dbReference>
<dbReference type="Proteomes" id="UP000615446">
    <property type="component" value="Unassembled WGS sequence"/>
</dbReference>
<accession>A0A8H3LY83</accession>
<proteinExistence type="predicted"/>
<evidence type="ECO:0000313" key="3">
    <source>
        <dbReference type="Proteomes" id="UP000615446"/>
    </source>
</evidence>
<dbReference type="OrthoDB" id="270318at2759"/>
<dbReference type="EMBL" id="BLAL01000228">
    <property type="protein sequence ID" value="GES93419.1"/>
    <property type="molecule type" value="Genomic_DNA"/>
</dbReference>
<dbReference type="InterPro" id="IPR052787">
    <property type="entry name" value="MAVS"/>
</dbReference>
<organism evidence="2 3">
    <name type="scientific">Rhizophagus clarus</name>
    <dbReference type="NCBI Taxonomy" id="94130"/>
    <lineage>
        <taxon>Eukaryota</taxon>
        <taxon>Fungi</taxon>
        <taxon>Fungi incertae sedis</taxon>
        <taxon>Mucoromycota</taxon>
        <taxon>Glomeromycotina</taxon>
        <taxon>Glomeromycetes</taxon>
        <taxon>Glomerales</taxon>
        <taxon>Glomeraceae</taxon>
        <taxon>Rhizophagus</taxon>
    </lineage>
</organism>
<protein>
    <recommendedName>
        <fullName evidence="4">Tyr recombinase domain-containing protein</fullName>
    </recommendedName>
</protein>
<keyword evidence="1" id="KW-0233">DNA recombination</keyword>
<dbReference type="GO" id="GO:0015074">
    <property type="term" value="P:DNA integration"/>
    <property type="evidence" value="ECO:0007669"/>
    <property type="project" value="InterPro"/>
</dbReference>
<sequence>MNVLLYKIKIEIFKNIDNPLSLALVNRPWYTVFHDPHARLEWLLNKYGKAHSLFHVVRLGSNFLTLDVIKCLIAKKAILSRYFVQRLLQCRKCDQKLLELRRTQNASHGNDKKLNFFQHNHWGSDLSVDVFVFILEEAIRIYINQIMIERDELLATKKISKYFPVSSAKEHIHVLVEPTASTATSSREQELLEGGTSLCALLNKSVHGIYLILFPLNPNQQNWICPDEDIVTRRLKTFLNLGFKLDKQTVNNDTVTINELKGRLTHLENNQLSEIHKSLSKSSNKETFDRPCIETLQKYVSSAKPKNTNKNTRLWVSRFESFVNDTQPNIDLMTLYDKKAIAMLLCEFIIVIQTKDKKEYKANSLYNGICAINRFYQEIFKDREPFNIHEDFEFRIVRDTLHTRMIELEEINNGEYNGADPLTDEEMVKIFEHPDISSNSPDGLLRRVFLWVRCCTARRGGSYHSIMASHFKKRDDGGYNIVTIHDKTHQGGYYHQTNSNQQPVHIIPPDEPGTYGACHDIRKYLSLRPNNVEENFFLRINKDIKENWYSTFHLGRDKLSGMLKEICNITGIDCTNRRIVNHSLRKRTAQKLNDEGLDSQAIMNVTLHRSIAGLNAYRTQNEKQKLDIAKLTLPGISKDILMQENLEKSAEDLNTEQRIENLSSQEETKTEPFTEIQNITIPLKRKDDLIDNFRLKFVKCSNFTINITK</sequence>
<dbReference type="GO" id="GO:0006310">
    <property type="term" value="P:DNA recombination"/>
    <property type="evidence" value="ECO:0007669"/>
    <property type="project" value="UniProtKB-KW"/>
</dbReference>
<reference evidence="2" key="1">
    <citation type="submission" date="2019-10" db="EMBL/GenBank/DDBJ databases">
        <title>Conservation and host-specific expression of non-tandemly repeated heterogenous ribosome RNA gene in arbuscular mycorrhizal fungi.</title>
        <authorList>
            <person name="Maeda T."/>
            <person name="Kobayashi Y."/>
            <person name="Nakagawa T."/>
            <person name="Ezawa T."/>
            <person name="Yamaguchi K."/>
            <person name="Bino T."/>
            <person name="Nishimoto Y."/>
            <person name="Shigenobu S."/>
            <person name="Kawaguchi M."/>
        </authorList>
    </citation>
    <scope>NUCLEOTIDE SEQUENCE</scope>
    <source>
        <strain evidence="2">HR1</strain>
    </source>
</reference>